<dbReference type="Pfam" id="PF00240">
    <property type="entry name" value="ubiquitin"/>
    <property type="match status" value="1"/>
</dbReference>
<keyword evidence="4" id="KW-1185">Reference proteome</keyword>
<dbReference type="FunFam" id="3.10.20.90:FF:000154">
    <property type="entry name" value="Large proline-rich protein BAG6"/>
    <property type="match status" value="1"/>
</dbReference>
<evidence type="ECO:0000256" key="1">
    <source>
        <dbReference type="SAM" id="MobiDB-lite"/>
    </source>
</evidence>
<dbReference type="Gramene" id="Kaladp0001s0156.3.v1.1">
    <property type="protein sequence ID" value="Kaladp0001s0156.3.v1.1"/>
    <property type="gene ID" value="Kaladp0001s0156.v1.1"/>
</dbReference>
<dbReference type="GO" id="GO:0031593">
    <property type="term" value="F:polyubiquitin modification-dependent protein binding"/>
    <property type="evidence" value="ECO:0007669"/>
    <property type="project" value="TreeGrafter"/>
</dbReference>
<evidence type="ECO:0000259" key="2">
    <source>
        <dbReference type="PROSITE" id="PS50053"/>
    </source>
</evidence>
<organism evidence="3 4">
    <name type="scientific">Kalanchoe fedtschenkoi</name>
    <name type="common">Lavender scallops</name>
    <name type="synonym">South American air plant</name>
    <dbReference type="NCBI Taxonomy" id="63787"/>
    <lineage>
        <taxon>Eukaryota</taxon>
        <taxon>Viridiplantae</taxon>
        <taxon>Streptophyta</taxon>
        <taxon>Embryophyta</taxon>
        <taxon>Tracheophyta</taxon>
        <taxon>Spermatophyta</taxon>
        <taxon>Magnoliopsida</taxon>
        <taxon>eudicotyledons</taxon>
        <taxon>Gunneridae</taxon>
        <taxon>Pentapetalae</taxon>
        <taxon>Saxifragales</taxon>
        <taxon>Crassulaceae</taxon>
        <taxon>Kalanchoe</taxon>
    </lineage>
</organism>
<dbReference type="Proteomes" id="UP000594263">
    <property type="component" value="Unplaced"/>
</dbReference>
<dbReference type="SUPFAM" id="SSF54236">
    <property type="entry name" value="Ubiquitin-like"/>
    <property type="match status" value="1"/>
</dbReference>
<feature type="region of interest" description="Disordered" evidence="1">
    <location>
        <begin position="576"/>
        <end position="609"/>
    </location>
</feature>
<feature type="compositionally biased region" description="Low complexity" evidence="1">
    <location>
        <begin position="577"/>
        <end position="592"/>
    </location>
</feature>
<dbReference type="PANTHER" id="PTHR15204">
    <property type="entry name" value="LARGE PROLINE-RICH PROTEIN BAG6"/>
    <property type="match status" value="1"/>
</dbReference>
<dbReference type="PRINTS" id="PR00348">
    <property type="entry name" value="UBIQUITIN"/>
</dbReference>
<dbReference type="InterPro" id="IPR019956">
    <property type="entry name" value="Ubiquitin_dom"/>
</dbReference>
<dbReference type="Gene3D" id="3.10.20.90">
    <property type="entry name" value="Phosphatidylinositol 3-kinase Catalytic Subunit, Chain A, domain 1"/>
    <property type="match status" value="1"/>
</dbReference>
<dbReference type="PROSITE" id="PS50053">
    <property type="entry name" value="UBIQUITIN_2"/>
    <property type="match status" value="1"/>
</dbReference>
<feature type="region of interest" description="Disordered" evidence="1">
    <location>
        <begin position="95"/>
        <end position="123"/>
    </location>
</feature>
<accession>A0A7N0R8G0</accession>
<feature type="region of interest" description="Disordered" evidence="1">
    <location>
        <begin position="394"/>
        <end position="419"/>
    </location>
</feature>
<proteinExistence type="predicted"/>
<name>A0A7N0R8G0_KALFE</name>
<evidence type="ECO:0000313" key="3">
    <source>
        <dbReference type="EnsemblPlants" id="Kaladp0001s0156.3.v1.1"/>
    </source>
</evidence>
<protein>
    <recommendedName>
        <fullName evidence="2">Ubiquitin-like domain-containing protein</fullName>
    </recommendedName>
</protein>
<dbReference type="PANTHER" id="PTHR15204:SF0">
    <property type="entry name" value="LARGE PROLINE-RICH PROTEIN BAG6"/>
    <property type="match status" value="1"/>
</dbReference>
<dbReference type="SMART" id="SM00213">
    <property type="entry name" value="UBQ"/>
    <property type="match status" value="1"/>
</dbReference>
<dbReference type="GO" id="GO:0051787">
    <property type="term" value="F:misfolded protein binding"/>
    <property type="evidence" value="ECO:0007669"/>
    <property type="project" value="TreeGrafter"/>
</dbReference>
<dbReference type="InterPro" id="IPR029071">
    <property type="entry name" value="Ubiquitin-like_domsf"/>
</dbReference>
<dbReference type="Gramene" id="Kaladp0001s0156.1.v1.1">
    <property type="protein sequence ID" value="Kaladp0001s0156.1.v1.1"/>
    <property type="gene ID" value="Kaladp0001s0156.v1.1"/>
</dbReference>
<sequence length="609" mass="64213">MGSHGNHKVDVLKVEETKSSEPTVEIKVKTLDSQTYTLRVDKCVPVPTLKDQIATVTGILSERQRLICRGRVLKDDQLLSAYHVEDGHTLHLVVREPIPPSQTPNDHSGRDYPPSAADAQDSLGGPRLVLGSFNVSDQGQGGMHHLSHIMSAVFGSMGNASDGGALEPPTIVVRRTSLLDSGGRQHASQGPTLGASLEHLHPPVVPDSLTTLSRYSNQMAGEFIIANVAGGDENAPFQGSPPFESDVRASEIARGALRLGLPTPESLSEVLQSIRRLLINETAASLSRLATQLQNQGNVTDASARMSMQSNAMRLGIVYRNLGALLLELGRTTMMIRMGDNPADAVVNAGSAVFINESGPNPIMVQPFAMGSLPFGVGLGSSFIPRNVDIRSRTGAASETEQPGPQQPPEPFSQAATGTPSAAPILRQTEVHIRPIRAVFGAIPARTSQSLDPSRSATGLVFPLMARAQPSNGTGLVFPLMARAQPSYAGATDIGGQPGPGNGSPASAPQYLGELNFSPDNLLRSMLDIVDEQTTDTDVQPLDSAGASAAAAQPDPAPSDDGIFLSNLLQQIMPLISQNSASGSAGPSSASRRQSDQPPSPDSKRQRRE</sequence>
<feature type="region of interest" description="Disordered" evidence="1">
    <location>
        <begin position="538"/>
        <end position="562"/>
    </location>
</feature>
<evidence type="ECO:0000313" key="4">
    <source>
        <dbReference type="Proteomes" id="UP000594263"/>
    </source>
</evidence>
<dbReference type="EnsemblPlants" id="Kaladp0001s0156.1.v1.1">
    <property type="protein sequence ID" value="Kaladp0001s0156.1.v1.1"/>
    <property type="gene ID" value="Kaladp0001s0156.v1.1"/>
</dbReference>
<reference evidence="3" key="1">
    <citation type="submission" date="2021-01" db="UniProtKB">
        <authorList>
            <consortium name="EnsemblPlants"/>
        </authorList>
    </citation>
    <scope>IDENTIFICATION</scope>
</reference>
<feature type="region of interest" description="Disordered" evidence="1">
    <location>
        <begin position="489"/>
        <end position="515"/>
    </location>
</feature>
<feature type="compositionally biased region" description="Low complexity" evidence="1">
    <location>
        <begin position="543"/>
        <end position="562"/>
    </location>
</feature>
<dbReference type="OMA" id="MAHTGND"/>
<dbReference type="InterPro" id="IPR000626">
    <property type="entry name" value="Ubiquitin-like_dom"/>
</dbReference>
<dbReference type="AlphaFoldDB" id="A0A7N0R8G0"/>
<feature type="domain" description="Ubiquitin-like" evidence="2">
    <location>
        <begin position="24"/>
        <end position="97"/>
    </location>
</feature>
<dbReference type="GO" id="GO:0071818">
    <property type="term" value="C:BAT3 complex"/>
    <property type="evidence" value="ECO:0007669"/>
    <property type="project" value="TreeGrafter"/>
</dbReference>
<dbReference type="GO" id="GO:0036503">
    <property type="term" value="P:ERAD pathway"/>
    <property type="evidence" value="ECO:0007669"/>
    <property type="project" value="TreeGrafter"/>
</dbReference>
<dbReference type="EnsemblPlants" id="Kaladp0001s0156.3.v1.1">
    <property type="protein sequence ID" value="Kaladp0001s0156.3.v1.1"/>
    <property type="gene ID" value="Kaladp0001s0156.v1.1"/>
</dbReference>